<accession>A0A074Y4N2</accession>
<dbReference type="HOGENOM" id="CLU_1315170_0_0_1"/>
<evidence type="ECO:0000313" key="2">
    <source>
        <dbReference type="Proteomes" id="UP000030706"/>
    </source>
</evidence>
<dbReference type="RefSeq" id="XP_029765309.1">
    <property type="nucleotide sequence ID" value="XM_029904376.1"/>
</dbReference>
<dbReference type="EMBL" id="KL584974">
    <property type="protein sequence ID" value="KEQ89122.1"/>
    <property type="molecule type" value="Genomic_DNA"/>
</dbReference>
<dbReference type="AlphaFoldDB" id="A0A074Y4N2"/>
<name>A0A074Y4N2_AURPU</name>
<evidence type="ECO:0000313" key="1">
    <source>
        <dbReference type="EMBL" id="KEQ89122.1"/>
    </source>
</evidence>
<dbReference type="GeneID" id="40746682"/>
<reference evidence="1 2" key="1">
    <citation type="journal article" date="2014" name="BMC Genomics">
        <title>Genome sequencing of four Aureobasidium pullulans varieties: biotechnological potential, stress tolerance, and description of new species.</title>
        <authorList>
            <person name="Gostin Ar C."/>
            <person name="Ohm R.A."/>
            <person name="Kogej T."/>
            <person name="Sonjak S."/>
            <person name="Turk M."/>
            <person name="Zajc J."/>
            <person name="Zalar P."/>
            <person name="Grube M."/>
            <person name="Sun H."/>
            <person name="Han J."/>
            <person name="Sharma A."/>
            <person name="Chiniquy J."/>
            <person name="Ngan C.Y."/>
            <person name="Lipzen A."/>
            <person name="Barry K."/>
            <person name="Grigoriev I.V."/>
            <person name="Gunde-Cimerman N."/>
        </authorList>
    </citation>
    <scope>NUCLEOTIDE SEQUENCE [LARGE SCALE GENOMIC DNA]</scope>
    <source>
        <strain evidence="1 2">EXF-150</strain>
    </source>
</reference>
<proteinExistence type="predicted"/>
<dbReference type="Proteomes" id="UP000030706">
    <property type="component" value="Unassembled WGS sequence"/>
</dbReference>
<keyword evidence="2" id="KW-1185">Reference proteome</keyword>
<protein>
    <submittedName>
        <fullName evidence="1">Uncharacterized protein</fullName>
    </submittedName>
</protein>
<sequence length="209" mass="23058">MLSGLESRPLRAGHAVHPWLPNKRASSISLDECTNLERIVRLYSLVTRDVGRERRALMTECCAWAGSSSSMSVVPTRSEICLEGNRGDRVGKLWSGCWVVGNDHRSGFGCGSCGILSRESFRSTTIQNRYQSRNESIVASTSKPSEPSFTLPRLKEPKYFDQGFDDHTTVADAEQRPGKPAVRVVDLSQRKIASGRADSALADRTRQAS</sequence>
<organism evidence="1 2">
    <name type="scientific">Aureobasidium pullulans EXF-150</name>
    <dbReference type="NCBI Taxonomy" id="1043002"/>
    <lineage>
        <taxon>Eukaryota</taxon>
        <taxon>Fungi</taxon>
        <taxon>Dikarya</taxon>
        <taxon>Ascomycota</taxon>
        <taxon>Pezizomycotina</taxon>
        <taxon>Dothideomycetes</taxon>
        <taxon>Dothideomycetidae</taxon>
        <taxon>Dothideales</taxon>
        <taxon>Saccotheciaceae</taxon>
        <taxon>Aureobasidium</taxon>
    </lineage>
</organism>
<gene>
    <name evidence="1" type="ORF">M438DRAFT_340942</name>
</gene>